<sequence length="44" mass="4703">MSWVSTSVTTSFFSSHISILAAGQWPPLAFSTASISEQKEGRTA</sequence>
<organism evidence="1">
    <name type="scientific">Arundo donax</name>
    <name type="common">Giant reed</name>
    <name type="synonym">Donax arundinaceus</name>
    <dbReference type="NCBI Taxonomy" id="35708"/>
    <lineage>
        <taxon>Eukaryota</taxon>
        <taxon>Viridiplantae</taxon>
        <taxon>Streptophyta</taxon>
        <taxon>Embryophyta</taxon>
        <taxon>Tracheophyta</taxon>
        <taxon>Spermatophyta</taxon>
        <taxon>Magnoliopsida</taxon>
        <taxon>Liliopsida</taxon>
        <taxon>Poales</taxon>
        <taxon>Poaceae</taxon>
        <taxon>PACMAD clade</taxon>
        <taxon>Arundinoideae</taxon>
        <taxon>Arundineae</taxon>
        <taxon>Arundo</taxon>
    </lineage>
</organism>
<name>A0A0A9CH10_ARUDO</name>
<proteinExistence type="predicted"/>
<reference evidence="1" key="1">
    <citation type="submission" date="2014-09" db="EMBL/GenBank/DDBJ databases">
        <authorList>
            <person name="Magalhaes I.L.F."/>
            <person name="Oliveira U."/>
            <person name="Santos F.R."/>
            <person name="Vidigal T.H.D.A."/>
            <person name="Brescovit A.D."/>
            <person name="Santos A.J."/>
        </authorList>
    </citation>
    <scope>NUCLEOTIDE SEQUENCE</scope>
    <source>
        <tissue evidence="1">Shoot tissue taken approximately 20 cm above the soil surface</tissue>
    </source>
</reference>
<reference evidence="1" key="2">
    <citation type="journal article" date="2015" name="Data Brief">
        <title>Shoot transcriptome of the giant reed, Arundo donax.</title>
        <authorList>
            <person name="Barrero R.A."/>
            <person name="Guerrero F.D."/>
            <person name="Moolhuijzen P."/>
            <person name="Goolsby J.A."/>
            <person name="Tidwell J."/>
            <person name="Bellgard S.E."/>
            <person name="Bellgard M.I."/>
        </authorList>
    </citation>
    <scope>NUCLEOTIDE SEQUENCE</scope>
    <source>
        <tissue evidence="1">Shoot tissue taken approximately 20 cm above the soil surface</tissue>
    </source>
</reference>
<dbReference type="EMBL" id="GBRH01224147">
    <property type="protein sequence ID" value="JAD73748.1"/>
    <property type="molecule type" value="Transcribed_RNA"/>
</dbReference>
<dbReference type="AlphaFoldDB" id="A0A0A9CH10"/>
<accession>A0A0A9CH10</accession>
<protein>
    <submittedName>
        <fullName evidence="1">Uncharacterized protein</fullName>
    </submittedName>
</protein>
<evidence type="ECO:0000313" key="1">
    <source>
        <dbReference type="EMBL" id="JAD73748.1"/>
    </source>
</evidence>